<evidence type="ECO:0000256" key="7">
    <source>
        <dbReference type="SAM" id="SignalP"/>
    </source>
</evidence>
<keyword evidence="4" id="KW-0547">Nucleotide-binding</keyword>
<feature type="domain" description="Protein kinase" evidence="8">
    <location>
        <begin position="336"/>
        <end position="618"/>
    </location>
</feature>
<keyword evidence="3" id="KW-0106">Calcium</keyword>
<dbReference type="Pfam" id="PF00028">
    <property type="entry name" value="Cadherin"/>
    <property type="match status" value="1"/>
</dbReference>
<dbReference type="SMART" id="SM00219">
    <property type="entry name" value="TyrKc"/>
    <property type="match status" value="1"/>
</dbReference>
<dbReference type="PROSITE" id="PS00109">
    <property type="entry name" value="PROTEIN_KINASE_TYR"/>
    <property type="match status" value="1"/>
</dbReference>
<feature type="compositionally biased region" description="Acidic residues" evidence="5">
    <location>
        <begin position="222"/>
        <end position="231"/>
    </location>
</feature>
<dbReference type="Gene3D" id="1.10.510.10">
    <property type="entry name" value="Transferase(Phosphotransferase) domain 1"/>
    <property type="match status" value="1"/>
</dbReference>
<evidence type="ECO:0000256" key="2">
    <source>
        <dbReference type="ARBA" id="ARBA00051243"/>
    </source>
</evidence>
<dbReference type="Gene3D" id="2.60.40.60">
    <property type="entry name" value="Cadherins"/>
    <property type="match status" value="1"/>
</dbReference>
<evidence type="ECO:0000256" key="4">
    <source>
        <dbReference type="PROSITE-ProRule" id="PRU10141"/>
    </source>
</evidence>
<keyword evidence="6" id="KW-0812">Transmembrane</keyword>
<dbReference type="PANTHER" id="PTHR24416:SF621">
    <property type="entry name" value="TYROSINE KINASE RECEPTOR CAD96CA"/>
    <property type="match status" value="1"/>
</dbReference>
<protein>
    <submittedName>
        <fullName evidence="11">Fibroblast growth factor receptor 1-like isoform X1</fullName>
    </submittedName>
</protein>
<sequence length="639" mass="72275">MMTRTSLLVAIYVVLLAPLGEGFPGHNSPPVFDLKREWLIPENEPVGSRIITARAHDDEKDDIKYGIKPALYLDGSSFFRINKKSGEVFLASPLTGQAGNDYYLFITAYDGHQMAKIEVYVRVLKPNDGPEEWFSIDESSIPGLPSSGPGRRPFPPYHPNPPSYPFLPNPPTAAPSPIKPSQNISPVSSQSSNVSSYTSSTTSTSIPSSPEGAKTTVPPSNSEEDVAEDNNDDNKKSFDVTTTVLLIVAILGIAPIVAFLLWFFYKKRYSKNEVKQHKEVQDRNLSEMTNDLGLSEHSSALYHQRSRRAPSNRYESGDLTEITPEDKKWEFPRHHLRFLGILGEGCFGQVWKCEALNINNSDGACIVAVKTLKENASEKEKKDLLSELKVMKLLDPHPNVVTLWGCCTEKDPLFVIMEYVTGGKLQSYLRESRAERFYGNLHGTSRHLSSRDLTSFAYQVAKGMEYLSSKGIIHRDLAARNVLVGEHKTCKIADFGFARDVIINRVYERKSEGRLPIRWMAPESLFDNIFTTKTDVWSFGILMWEIVTLGSTPYPGMAAAEVMGRVRDGYRLEKPDHCKRKMYNIMYYCWDKDSKERPSFPELVRLLDKLLISEHEYIELDRFPDHSYYNITNLSGEKL</sequence>
<feature type="domain" description="Cadherin" evidence="9">
    <location>
        <begin position="40"/>
        <end position="134"/>
    </location>
</feature>
<dbReference type="InterPro" id="IPR011009">
    <property type="entry name" value="Kinase-like_dom_sf"/>
</dbReference>
<dbReference type="InterPro" id="IPR017441">
    <property type="entry name" value="Protein_kinase_ATP_BS"/>
</dbReference>
<dbReference type="SUPFAM" id="SSF56112">
    <property type="entry name" value="Protein kinase-like (PK-like)"/>
    <property type="match status" value="1"/>
</dbReference>
<evidence type="ECO:0000256" key="5">
    <source>
        <dbReference type="SAM" id="MobiDB-lite"/>
    </source>
</evidence>
<evidence type="ECO:0000313" key="11">
    <source>
        <dbReference type="RefSeq" id="XP_022252396.1"/>
    </source>
</evidence>
<dbReference type="InterPro" id="IPR050122">
    <property type="entry name" value="RTK"/>
</dbReference>
<dbReference type="GeneID" id="106468352"/>
<dbReference type="Pfam" id="PF07714">
    <property type="entry name" value="PK_Tyr_Ser-Thr"/>
    <property type="match status" value="1"/>
</dbReference>
<evidence type="ECO:0000259" key="9">
    <source>
        <dbReference type="PROSITE" id="PS50268"/>
    </source>
</evidence>
<evidence type="ECO:0000256" key="3">
    <source>
        <dbReference type="PROSITE-ProRule" id="PRU00043"/>
    </source>
</evidence>
<feature type="compositionally biased region" description="Low complexity" evidence="5">
    <location>
        <begin position="180"/>
        <end position="210"/>
    </location>
</feature>
<evidence type="ECO:0000259" key="8">
    <source>
        <dbReference type="PROSITE" id="PS50011"/>
    </source>
</evidence>
<dbReference type="InterPro" id="IPR008266">
    <property type="entry name" value="Tyr_kinase_AS"/>
</dbReference>
<dbReference type="InterPro" id="IPR020635">
    <property type="entry name" value="Tyr_kinase_cat_dom"/>
</dbReference>
<dbReference type="CDD" id="cd00192">
    <property type="entry name" value="PTKc"/>
    <property type="match status" value="1"/>
</dbReference>
<feature type="compositionally biased region" description="Low complexity" evidence="5">
    <location>
        <begin position="139"/>
        <end position="151"/>
    </location>
</feature>
<dbReference type="PRINTS" id="PR00109">
    <property type="entry name" value="TYRKINASE"/>
</dbReference>
<feature type="signal peptide" evidence="7">
    <location>
        <begin position="1"/>
        <end position="22"/>
    </location>
</feature>
<feature type="compositionally biased region" description="Pro residues" evidence="5">
    <location>
        <begin position="152"/>
        <end position="178"/>
    </location>
</feature>
<feature type="region of interest" description="Disordered" evidence="5">
    <location>
        <begin position="134"/>
        <end position="236"/>
    </location>
</feature>
<dbReference type="PANTHER" id="PTHR24416">
    <property type="entry name" value="TYROSINE-PROTEIN KINASE RECEPTOR"/>
    <property type="match status" value="1"/>
</dbReference>
<comment type="catalytic activity">
    <reaction evidence="2">
        <text>L-tyrosyl-[protein] + ATP = O-phospho-L-tyrosyl-[protein] + ADP + H(+)</text>
        <dbReference type="Rhea" id="RHEA:10596"/>
        <dbReference type="Rhea" id="RHEA-COMP:10136"/>
        <dbReference type="Rhea" id="RHEA-COMP:20101"/>
        <dbReference type="ChEBI" id="CHEBI:15378"/>
        <dbReference type="ChEBI" id="CHEBI:30616"/>
        <dbReference type="ChEBI" id="CHEBI:46858"/>
        <dbReference type="ChEBI" id="CHEBI:61978"/>
        <dbReference type="ChEBI" id="CHEBI:456216"/>
        <dbReference type="EC" id="2.7.10.1"/>
    </reaction>
</comment>
<dbReference type="Proteomes" id="UP000694941">
    <property type="component" value="Unplaced"/>
</dbReference>
<gene>
    <name evidence="11" type="primary">LOC106468352</name>
</gene>
<proteinExistence type="predicted"/>
<keyword evidence="7" id="KW-0732">Signal</keyword>
<name>A0ABM1T940_LIMPO</name>
<dbReference type="InterPro" id="IPR001245">
    <property type="entry name" value="Ser-Thr/Tyr_kinase_cat_dom"/>
</dbReference>
<dbReference type="PROSITE" id="PS50011">
    <property type="entry name" value="PROTEIN_KINASE_DOM"/>
    <property type="match status" value="1"/>
</dbReference>
<dbReference type="PROSITE" id="PS50268">
    <property type="entry name" value="CADHERIN_2"/>
    <property type="match status" value="1"/>
</dbReference>
<keyword evidence="6" id="KW-0472">Membrane</keyword>
<dbReference type="PROSITE" id="PS00107">
    <property type="entry name" value="PROTEIN_KINASE_ATP"/>
    <property type="match status" value="1"/>
</dbReference>
<reference evidence="11" key="1">
    <citation type="submission" date="2025-08" db="UniProtKB">
        <authorList>
            <consortium name="RefSeq"/>
        </authorList>
    </citation>
    <scope>IDENTIFICATION</scope>
    <source>
        <tissue evidence="11">Muscle</tissue>
    </source>
</reference>
<feature type="transmembrane region" description="Helical" evidence="6">
    <location>
        <begin position="244"/>
        <end position="265"/>
    </location>
</feature>
<dbReference type="SUPFAM" id="SSF49313">
    <property type="entry name" value="Cadherin-like"/>
    <property type="match status" value="1"/>
</dbReference>
<evidence type="ECO:0000256" key="6">
    <source>
        <dbReference type="SAM" id="Phobius"/>
    </source>
</evidence>
<dbReference type="RefSeq" id="XP_022252396.1">
    <property type="nucleotide sequence ID" value="XM_022396688.1"/>
</dbReference>
<keyword evidence="4" id="KW-0067">ATP-binding</keyword>
<comment type="subcellular location">
    <subcellularLocation>
        <location evidence="1">Membrane</location>
        <topology evidence="1">Single-pass membrane protein</topology>
    </subcellularLocation>
</comment>
<feature type="chain" id="PRO_5046728891" evidence="7">
    <location>
        <begin position="23"/>
        <end position="639"/>
    </location>
</feature>
<accession>A0ABM1T940</accession>
<dbReference type="Gene3D" id="3.30.200.20">
    <property type="entry name" value="Phosphorylase Kinase, domain 1"/>
    <property type="match status" value="1"/>
</dbReference>
<dbReference type="InterPro" id="IPR000719">
    <property type="entry name" value="Prot_kinase_dom"/>
</dbReference>
<evidence type="ECO:0000256" key="1">
    <source>
        <dbReference type="ARBA" id="ARBA00004167"/>
    </source>
</evidence>
<dbReference type="InterPro" id="IPR015919">
    <property type="entry name" value="Cadherin-like_sf"/>
</dbReference>
<dbReference type="SMART" id="SM00112">
    <property type="entry name" value="CA"/>
    <property type="match status" value="1"/>
</dbReference>
<organism evidence="10 11">
    <name type="scientific">Limulus polyphemus</name>
    <name type="common">Atlantic horseshoe crab</name>
    <dbReference type="NCBI Taxonomy" id="6850"/>
    <lineage>
        <taxon>Eukaryota</taxon>
        <taxon>Metazoa</taxon>
        <taxon>Ecdysozoa</taxon>
        <taxon>Arthropoda</taxon>
        <taxon>Chelicerata</taxon>
        <taxon>Merostomata</taxon>
        <taxon>Xiphosura</taxon>
        <taxon>Limulidae</taxon>
        <taxon>Limulus</taxon>
    </lineage>
</organism>
<dbReference type="InterPro" id="IPR002126">
    <property type="entry name" value="Cadherin-like_dom"/>
</dbReference>
<dbReference type="CDD" id="cd11304">
    <property type="entry name" value="Cadherin_repeat"/>
    <property type="match status" value="1"/>
</dbReference>
<evidence type="ECO:0000313" key="10">
    <source>
        <dbReference type="Proteomes" id="UP000694941"/>
    </source>
</evidence>
<keyword evidence="10" id="KW-1185">Reference proteome</keyword>
<feature type="binding site" evidence="4">
    <location>
        <position position="370"/>
    </location>
    <ligand>
        <name>ATP</name>
        <dbReference type="ChEBI" id="CHEBI:30616"/>
    </ligand>
</feature>
<keyword evidence="6" id="KW-1133">Transmembrane helix</keyword>